<dbReference type="STRING" id="1842727.RD110_15780"/>
<keyword evidence="2" id="KW-1185">Reference proteome</keyword>
<evidence type="ECO:0000313" key="2">
    <source>
        <dbReference type="Proteomes" id="UP000186609"/>
    </source>
</evidence>
<gene>
    <name evidence="1" type="ORF">RD110_15780</name>
</gene>
<dbReference type="RefSeq" id="WP_076200360.1">
    <property type="nucleotide sequence ID" value="NZ_CP019236.1"/>
</dbReference>
<dbReference type="OrthoDB" id="8781953at2"/>
<dbReference type="Proteomes" id="UP000186609">
    <property type="component" value="Chromosome"/>
</dbReference>
<dbReference type="EMBL" id="CP019236">
    <property type="protein sequence ID" value="APW38481.1"/>
    <property type="molecule type" value="Genomic_DNA"/>
</dbReference>
<sequence length="113" mass="11947">MSARDLLELAAQAVGNGAQWDCPERGMLVLSANGIDTDSWNPLKSDGDALRLAVALNLNIRIQPYGSVAREGDERPWSMAHSDGDPRAATRAAIVRAAAAVARANAAAREIKP</sequence>
<dbReference type="KEGG" id="rhy:RD110_15780"/>
<proteinExistence type="predicted"/>
<organism evidence="1 2">
    <name type="scientific">Rhodoferax koreensis</name>
    <dbReference type="NCBI Taxonomy" id="1842727"/>
    <lineage>
        <taxon>Bacteria</taxon>
        <taxon>Pseudomonadati</taxon>
        <taxon>Pseudomonadota</taxon>
        <taxon>Betaproteobacteria</taxon>
        <taxon>Burkholderiales</taxon>
        <taxon>Comamonadaceae</taxon>
        <taxon>Rhodoferax</taxon>
    </lineage>
</organism>
<dbReference type="AlphaFoldDB" id="A0A1P8JXR3"/>
<accession>A0A1P8JXR3</accession>
<name>A0A1P8JXR3_9BURK</name>
<evidence type="ECO:0008006" key="3">
    <source>
        <dbReference type="Google" id="ProtNLM"/>
    </source>
</evidence>
<reference evidence="1 2" key="1">
    <citation type="submission" date="2017-01" db="EMBL/GenBank/DDBJ databases">
        <authorList>
            <person name="Mah S.A."/>
            <person name="Swanson W.J."/>
            <person name="Moy G.W."/>
            <person name="Vacquier V.D."/>
        </authorList>
    </citation>
    <scope>NUCLEOTIDE SEQUENCE [LARGE SCALE GENOMIC DNA]</scope>
    <source>
        <strain evidence="1 2">DCY110</strain>
    </source>
</reference>
<protein>
    <recommendedName>
        <fullName evidence="3">DUF2591 domain-containing protein</fullName>
    </recommendedName>
</protein>
<evidence type="ECO:0000313" key="1">
    <source>
        <dbReference type="EMBL" id="APW38481.1"/>
    </source>
</evidence>